<dbReference type="RefSeq" id="WP_106891556.1">
    <property type="nucleotide sequence ID" value="NZ_CP027860.1"/>
</dbReference>
<dbReference type="AlphaFoldDB" id="A0A2P1PS06"/>
<evidence type="ECO:0000313" key="2">
    <source>
        <dbReference type="Proteomes" id="UP000241074"/>
    </source>
</evidence>
<dbReference type="InterPro" id="IPR009659">
    <property type="entry name" value="DUF1249"/>
</dbReference>
<proteinExistence type="predicted"/>
<dbReference type="PANTHER" id="PTHR38774:SF1">
    <property type="entry name" value="CYTOPLASMIC PROTEIN"/>
    <property type="match status" value="1"/>
</dbReference>
<keyword evidence="2" id="KW-1185">Reference proteome</keyword>
<gene>
    <name evidence="1" type="ORF">C7S18_10690</name>
</gene>
<reference evidence="1 2" key="1">
    <citation type="submission" date="2018-03" db="EMBL/GenBank/DDBJ databases">
        <title>Ahniella affigens gen. nov., sp. nov., a gammaproteobacterium isolated from sandy soil near a stream.</title>
        <authorList>
            <person name="Ko Y."/>
            <person name="Kim J.-H."/>
        </authorList>
    </citation>
    <scope>NUCLEOTIDE SEQUENCE [LARGE SCALE GENOMIC DNA]</scope>
    <source>
        <strain evidence="1 2">D13</strain>
    </source>
</reference>
<protein>
    <submittedName>
        <fullName evidence="1">DUF1249 domain-containing protein</fullName>
    </submittedName>
</protein>
<name>A0A2P1PS06_9GAMM</name>
<dbReference type="KEGG" id="xba:C7S18_10690"/>
<sequence length="160" mass="18242">MLIHSDSTALPRQSRFGNLMGLYAHNYWSLTRILGPDHLPLGRHQSEGNVGMPVLLDVVERAPYTVEMKLSYAMIDPQSGQLDPSAHIRLYRDARLAEVVTCYFGSRLEHALGRDAPGPKVMRYRLQRNAFFAKWLDYLEHTGHNRFAWKSVPTDPSPPI</sequence>
<reference evidence="1 2" key="2">
    <citation type="submission" date="2018-03" db="EMBL/GenBank/DDBJ databases">
        <authorList>
            <person name="Keele B.F."/>
        </authorList>
    </citation>
    <scope>NUCLEOTIDE SEQUENCE [LARGE SCALE GENOMIC DNA]</scope>
    <source>
        <strain evidence="1 2">D13</strain>
    </source>
</reference>
<dbReference type="OrthoDB" id="9793663at2"/>
<accession>A0A2P1PS06</accession>
<dbReference type="Proteomes" id="UP000241074">
    <property type="component" value="Chromosome"/>
</dbReference>
<dbReference type="EMBL" id="CP027860">
    <property type="protein sequence ID" value="AVP97636.1"/>
    <property type="molecule type" value="Genomic_DNA"/>
</dbReference>
<evidence type="ECO:0000313" key="1">
    <source>
        <dbReference type="EMBL" id="AVP97636.1"/>
    </source>
</evidence>
<dbReference type="PANTHER" id="PTHR38774">
    <property type="entry name" value="CYTOPLASMIC PROTEIN-RELATED"/>
    <property type="match status" value="1"/>
</dbReference>
<organism evidence="1 2">
    <name type="scientific">Ahniella affigens</name>
    <dbReference type="NCBI Taxonomy" id="2021234"/>
    <lineage>
        <taxon>Bacteria</taxon>
        <taxon>Pseudomonadati</taxon>
        <taxon>Pseudomonadota</taxon>
        <taxon>Gammaproteobacteria</taxon>
        <taxon>Lysobacterales</taxon>
        <taxon>Rhodanobacteraceae</taxon>
        <taxon>Ahniella</taxon>
    </lineage>
</organism>
<dbReference type="Pfam" id="PF06853">
    <property type="entry name" value="DUF1249"/>
    <property type="match status" value="1"/>
</dbReference>